<dbReference type="Proteomes" id="UP000796880">
    <property type="component" value="Unassembled WGS sequence"/>
</dbReference>
<keyword evidence="9" id="KW-1185">Reference proteome</keyword>
<evidence type="ECO:0000256" key="6">
    <source>
        <dbReference type="SAM" id="MobiDB-lite"/>
    </source>
</evidence>
<dbReference type="PANTHER" id="PTHR31920:SF108">
    <property type="entry name" value="B3 DOMAIN-CONTAINING TRANSCRIPTION FACTOR VRN1-LIKE"/>
    <property type="match status" value="1"/>
</dbReference>
<keyword evidence="4" id="KW-0804">Transcription</keyword>
<dbReference type="InterPro" id="IPR050655">
    <property type="entry name" value="Plant_B3_domain"/>
</dbReference>
<evidence type="ECO:0000256" key="2">
    <source>
        <dbReference type="ARBA" id="ARBA00023015"/>
    </source>
</evidence>
<feature type="domain" description="TF-B3" evidence="7">
    <location>
        <begin position="368"/>
        <end position="420"/>
    </location>
</feature>
<evidence type="ECO:0000256" key="4">
    <source>
        <dbReference type="ARBA" id="ARBA00023163"/>
    </source>
</evidence>
<dbReference type="PROSITE" id="PS50863">
    <property type="entry name" value="B3"/>
    <property type="match status" value="1"/>
</dbReference>
<dbReference type="OrthoDB" id="1840387at2759"/>
<evidence type="ECO:0000256" key="1">
    <source>
        <dbReference type="ARBA" id="ARBA00004123"/>
    </source>
</evidence>
<comment type="caution">
    <text evidence="8">The sequence shown here is derived from an EMBL/GenBank/DDBJ whole genome shotgun (WGS) entry which is preliminary data.</text>
</comment>
<feature type="compositionally biased region" description="Basic and acidic residues" evidence="6">
    <location>
        <begin position="479"/>
        <end position="492"/>
    </location>
</feature>
<reference evidence="8" key="1">
    <citation type="submission" date="2020-03" db="EMBL/GenBank/DDBJ databases">
        <title>A high-quality chromosome-level genome assembly of a woody plant with both climbing and erect habits, Rhamnella rubrinervis.</title>
        <authorList>
            <person name="Lu Z."/>
            <person name="Yang Y."/>
            <person name="Zhu X."/>
            <person name="Sun Y."/>
        </authorList>
    </citation>
    <scope>NUCLEOTIDE SEQUENCE</scope>
    <source>
        <strain evidence="8">BYM</strain>
        <tissue evidence="8">Leaf</tissue>
    </source>
</reference>
<dbReference type="Pfam" id="PF02362">
    <property type="entry name" value="B3"/>
    <property type="match status" value="1"/>
</dbReference>
<sequence>MYRFGDFYVRSCPRLLPWFGHLTMGWLKVNTDGTANAARPADEISDGIIYGRVDSTYVANLLISPRGVFSYEFLTSSRREIRLRILYRRLRFLQLKSSGGGVFQILRIPKKLVRKYGESLWSSVIPKLPSGLEWKVELTLCDGEVCLQKDRPEFADHFFHRCGYLLVFWYEWNSHFHVIIFDTSAAERDYPTNPTHFDKSYIDEDQLQEPKRGEFKNDDYVKIFDDHNSLSVPHTREKSRLKCPRSHKRMRGSVTLSTLPVVDSNLFLPVKELELQSAGLAMMINAFNAGKLRISICKEKSSGRKVDTQNQKPPSSGVFEGCSKNPFFRMLMGLSRVNNSSLSWEELFRKDAEGSKCKASVGEEMVVDVKLIRHPTNKVHMLSGGWHAFARDNCLRVGDVCRFEMIESNNSVQLQVFITHSVPVPVAFGDQLNEGLPEKAILKDVTGKAWHVGLEKIDNGLCFKTDADTNGIGHGHVKTKQENDKGNVDAQT</sequence>
<evidence type="ECO:0000256" key="3">
    <source>
        <dbReference type="ARBA" id="ARBA00023125"/>
    </source>
</evidence>
<keyword evidence="2" id="KW-0805">Transcription regulation</keyword>
<dbReference type="InterPro" id="IPR003340">
    <property type="entry name" value="B3_DNA-bd"/>
</dbReference>
<dbReference type="InterPro" id="IPR015300">
    <property type="entry name" value="DNA-bd_pseudobarrel_sf"/>
</dbReference>
<dbReference type="PANTHER" id="PTHR31920">
    <property type="entry name" value="B3 DOMAIN-CONTAINING"/>
    <property type="match status" value="1"/>
</dbReference>
<dbReference type="EMBL" id="VOIH02000008">
    <property type="protein sequence ID" value="KAF3438873.1"/>
    <property type="molecule type" value="Genomic_DNA"/>
</dbReference>
<proteinExistence type="predicted"/>
<organism evidence="8 9">
    <name type="scientific">Rhamnella rubrinervis</name>
    <dbReference type="NCBI Taxonomy" id="2594499"/>
    <lineage>
        <taxon>Eukaryota</taxon>
        <taxon>Viridiplantae</taxon>
        <taxon>Streptophyta</taxon>
        <taxon>Embryophyta</taxon>
        <taxon>Tracheophyta</taxon>
        <taxon>Spermatophyta</taxon>
        <taxon>Magnoliopsida</taxon>
        <taxon>eudicotyledons</taxon>
        <taxon>Gunneridae</taxon>
        <taxon>Pentapetalae</taxon>
        <taxon>rosids</taxon>
        <taxon>fabids</taxon>
        <taxon>Rosales</taxon>
        <taxon>Rhamnaceae</taxon>
        <taxon>rhamnoid group</taxon>
        <taxon>Rhamneae</taxon>
        <taxon>Rhamnella</taxon>
    </lineage>
</organism>
<protein>
    <recommendedName>
        <fullName evidence="7">TF-B3 domain-containing protein</fullName>
    </recommendedName>
</protein>
<evidence type="ECO:0000313" key="8">
    <source>
        <dbReference type="EMBL" id="KAF3438873.1"/>
    </source>
</evidence>
<dbReference type="SUPFAM" id="SSF101936">
    <property type="entry name" value="DNA-binding pseudobarrel domain"/>
    <property type="match status" value="2"/>
</dbReference>
<keyword evidence="3" id="KW-0238">DNA-binding</keyword>
<evidence type="ECO:0000259" key="7">
    <source>
        <dbReference type="PROSITE" id="PS50863"/>
    </source>
</evidence>
<dbReference type="GO" id="GO:0003677">
    <property type="term" value="F:DNA binding"/>
    <property type="evidence" value="ECO:0007669"/>
    <property type="project" value="UniProtKB-KW"/>
</dbReference>
<name>A0A8K0E2M9_9ROSA</name>
<dbReference type="CDD" id="cd10017">
    <property type="entry name" value="B3_DNA"/>
    <property type="match status" value="1"/>
</dbReference>
<dbReference type="AlphaFoldDB" id="A0A8K0E2M9"/>
<dbReference type="Gene3D" id="2.40.330.10">
    <property type="entry name" value="DNA-binding pseudobarrel domain"/>
    <property type="match status" value="2"/>
</dbReference>
<feature type="region of interest" description="Disordered" evidence="6">
    <location>
        <begin position="473"/>
        <end position="492"/>
    </location>
</feature>
<dbReference type="GO" id="GO:0005634">
    <property type="term" value="C:nucleus"/>
    <property type="evidence" value="ECO:0007669"/>
    <property type="project" value="UniProtKB-SubCell"/>
</dbReference>
<evidence type="ECO:0000313" key="9">
    <source>
        <dbReference type="Proteomes" id="UP000796880"/>
    </source>
</evidence>
<evidence type="ECO:0000256" key="5">
    <source>
        <dbReference type="ARBA" id="ARBA00023242"/>
    </source>
</evidence>
<accession>A0A8K0E2M9</accession>
<keyword evidence="5" id="KW-0539">Nucleus</keyword>
<gene>
    <name evidence="8" type="ORF">FNV43_RR17148</name>
</gene>
<comment type="subcellular location">
    <subcellularLocation>
        <location evidence="1">Nucleus</location>
    </subcellularLocation>
</comment>